<proteinExistence type="predicted"/>
<protein>
    <recommendedName>
        <fullName evidence="2">Lipoprotein</fullName>
    </recommendedName>
</protein>
<comment type="caution">
    <text evidence="1">The sequence shown here is derived from an EMBL/GenBank/DDBJ whole genome shotgun (WGS) entry which is preliminary data.</text>
</comment>
<dbReference type="AlphaFoldDB" id="A0A7C1NFX8"/>
<accession>A0A7C1NFX8</accession>
<organism evidence="1">
    <name type="scientific">candidate division WOR-3 bacterium</name>
    <dbReference type="NCBI Taxonomy" id="2052148"/>
    <lineage>
        <taxon>Bacteria</taxon>
        <taxon>Bacteria division WOR-3</taxon>
    </lineage>
</organism>
<name>A0A7C1NFX8_UNCW3</name>
<evidence type="ECO:0000313" key="1">
    <source>
        <dbReference type="EMBL" id="HEA86574.1"/>
    </source>
</evidence>
<dbReference type="EMBL" id="DSLG01000002">
    <property type="protein sequence ID" value="HEA86574.1"/>
    <property type="molecule type" value="Genomic_DNA"/>
</dbReference>
<evidence type="ECO:0008006" key="2">
    <source>
        <dbReference type="Google" id="ProtNLM"/>
    </source>
</evidence>
<reference evidence="1" key="1">
    <citation type="journal article" date="2020" name="mSystems">
        <title>Genome- and Community-Level Interaction Insights into Carbon Utilization and Element Cycling Functions of Hydrothermarchaeota in Hydrothermal Sediment.</title>
        <authorList>
            <person name="Zhou Z."/>
            <person name="Liu Y."/>
            <person name="Xu W."/>
            <person name="Pan J."/>
            <person name="Luo Z.H."/>
            <person name="Li M."/>
        </authorList>
    </citation>
    <scope>NUCLEOTIDE SEQUENCE [LARGE SCALE GENOMIC DNA]</scope>
    <source>
        <strain evidence="1">SpSt-265</strain>
    </source>
</reference>
<sequence>MSAKGGLMVLCRFGLIVCMLVLAGCGSKARESKGTQASSGAYSHTELSDDLSTLPAQFRYPNVQVLDCGEDSSESGVKRDFVLRSSDSFPQVVSFYKQAFDGLMNYGIGAAYSDRTARFTAESDAGNEKLMCILVREETGTLIIFIHELDFRRRTEV</sequence>
<gene>
    <name evidence="1" type="ORF">ENP94_01005</name>
</gene>
<dbReference type="PROSITE" id="PS51257">
    <property type="entry name" value="PROKAR_LIPOPROTEIN"/>
    <property type="match status" value="1"/>
</dbReference>